<dbReference type="InterPro" id="IPR050344">
    <property type="entry name" value="Peptidase_M1_aminopeptidases"/>
</dbReference>
<dbReference type="EMBL" id="KN716263">
    <property type="protein sequence ID" value="KJH48562.1"/>
    <property type="molecule type" value="Genomic_DNA"/>
</dbReference>
<proteinExistence type="inferred from homology"/>
<evidence type="ECO:0000313" key="4">
    <source>
        <dbReference type="Proteomes" id="UP000053766"/>
    </source>
</evidence>
<accession>A0A0D8XXK6</accession>
<dbReference type="Proteomes" id="UP000053766">
    <property type="component" value="Unassembled WGS sequence"/>
</dbReference>
<dbReference type="PANTHER" id="PTHR11533:SF301">
    <property type="entry name" value="AMINOPEPTIDASE"/>
    <property type="match status" value="1"/>
</dbReference>
<organism evidence="3 4">
    <name type="scientific">Dictyocaulus viviparus</name>
    <name type="common">Bovine lungworm</name>
    <dbReference type="NCBI Taxonomy" id="29172"/>
    <lineage>
        <taxon>Eukaryota</taxon>
        <taxon>Metazoa</taxon>
        <taxon>Ecdysozoa</taxon>
        <taxon>Nematoda</taxon>
        <taxon>Chromadorea</taxon>
        <taxon>Rhabditida</taxon>
        <taxon>Rhabditina</taxon>
        <taxon>Rhabditomorpha</taxon>
        <taxon>Strongyloidea</taxon>
        <taxon>Metastrongylidae</taxon>
        <taxon>Dictyocaulus</taxon>
    </lineage>
</organism>
<dbReference type="InterPro" id="IPR024571">
    <property type="entry name" value="ERAP1-like_C_dom"/>
</dbReference>
<dbReference type="GO" id="GO:0016020">
    <property type="term" value="C:membrane"/>
    <property type="evidence" value="ECO:0007669"/>
    <property type="project" value="TreeGrafter"/>
</dbReference>
<comment type="similarity">
    <text evidence="1">Belongs to the peptidase M1 family.</text>
</comment>
<dbReference type="GO" id="GO:0005615">
    <property type="term" value="C:extracellular space"/>
    <property type="evidence" value="ECO:0007669"/>
    <property type="project" value="TreeGrafter"/>
</dbReference>
<feature type="domain" description="ERAP1-like C-terminal" evidence="2">
    <location>
        <begin position="18"/>
        <end position="133"/>
    </location>
</feature>
<dbReference type="GO" id="GO:0008270">
    <property type="term" value="F:zinc ion binding"/>
    <property type="evidence" value="ECO:0007669"/>
    <property type="project" value="TreeGrafter"/>
</dbReference>
<dbReference type="GO" id="GO:0005737">
    <property type="term" value="C:cytoplasm"/>
    <property type="evidence" value="ECO:0007669"/>
    <property type="project" value="TreeGrafter"/>
</dbReference>
<evidence type="ECO:0000259" key="2">
    <source>
        <dbReference type="Pfam" id="PF11838"/>
    </source>
</evidence>
<dbReference type="GO" id="GO:0042277">
    <property type="term" value="F:peptide binding"/>
    <property type="evidence" value="ECO:0007669"/>
    <property type="project" value="TreeGrafter"/>
</dbReference>
<dbReference type="AlphaFoldDB" id="A0A0D8XXK6"/>
<dbReference type="STRING" id="29172.A0A0D8XXK6"/>
<evidence type="ECO:0000313" key="3">
    <source>
        <dbReference type="EMBL" id="KJH48562.1"/>
    </source>
</evidence>
<protein>
    <recommendedName>
        <fullName evidence="2">ERAP1-like C-terminal domain-containing protein</fullName>
    </recommendedName>
</protein>
<dbReference type="PANTHER" id="PTHR11533">
    <property type="entry name" value="PROTEASE M1 ZINC METALLOPROTEASE"/>
    <property type="match status" value="1"/>
</dbReference>
<evidence type="ECO:0000256" key="1">
    <source>
        <dbReference type="ARBA" id="ARBA00010136"/>
    </source>
</evidence>
<name>A0A0D8XXK6_DICVI</name>
<sequence>MKPMYDRISTEYIAGHYKDDSLFSQIIAAPLRPLVYWYGVKEGGPVAFEKVLKFDKIQKVQVEKSNLLKALGCFNDAEKLKSLLLLSLDRAASVIRRQDISDVFRSVSKNPAGLKFMFNFLMEKLRDIMERFQIH</sequence>
<keyword evidence="4" id="KW-1185">Reference proteome</keyword>
<reference evidence="3 4" key="1">
    <citation type="submission" date="2013-11" db="EMBL/GenBank/DDBJ databases">
        <title>Draft genome of the bovine lungworm Dictyocaulus viviparus.</title>
        <authorList>
            <person name="Mitreva M."/>
        </authorList>
    </citation>
    <scope>NUCLEOTIDE SEQUENCE [LARGE SCALE GENOMIC DNA]</scope>
    <source>
        <strain evidence="3 4">HannoverDv2000</strain>
    </source>
</reference>
<dbReference type="Pfam" id="PF11838">
    <property type="entry name" value="ERAP1_C"/>
    <property type="match status" value="1"/>
</dbReference>
<gene>
    <name evidence="3" type="ORF">DICVIV_05306</name>
</gene>
<dbReference type="GO" id="GO:0070006">
    <property type="term" value="F:metalloaminopeptidase activity"/>
    <property type="evidence" value="ECO:0007669"/>
    <property type="project" value="TreeGrafter"/>
</dbReference>
<dbReference type="GO" id="GO:0006508">
    <property type="term" value="P:proteolysis"/>
    <property type="evidence" value="ECO:0007669"/>
    <property type="project" value="TreeGrafter"/>
</dbReference>
<dbReference type="OrthoDB" id="5866590at2759"/>
<dbReference type="GO" id="GO:0043171">
    <property type="term" value="P:peptide catabolic process"/>
    <property type="evidence" value="ECO:0007669"/>
    <property type="project" value="TreeGrafter"/>
</dbReference>
<reference evidence="4" key="2">
    <citation type="journal article" date="2016" name="Sci. Rep.">
        <title>Dictyocaulus viviparus genome, variome and transcriptome elucidate lungworm biology and support future intervention.</title>
        <authorList>
            <person name="McNulty S.N."/>
            <person name="Strube C."/>
            <person name="Rosa B.A."/>
            <person name="Martin J.C."/>
            <person name="Tyagi R."/>
            <person name="Choi Y.J."/>
            <person name="Wang Q."/>
            <person name="Hallsworth Pepin K."/>
            <person name="Zhang X."/>
            <person name="Ozersky P."/>
            <person name="Wilson R.K."/>
            <person name="Sternberg P.W."/>
            <person name="Gasser R.B."/>
            <person name="Mitreva M."/>
        </authorList>
    </citation>
    <scope>NUCLEOTIDE SEQUENCE [LARGE SCALE GENOMIC DNA]</scope>
    <source>
        <strain evidence="4">HannoverDv2000</strain>
    </source>
</reference>
<dbReference type="Gene3D" id="1.25.50.20">
    <property type="match status" value="1"/>
</dbReference>